<dbReference type="SUPFAM" id="SSF47336">
    <property type="entry name" value="ACP-like"/>
    <property type="match status" value="2"/>
</dbReference>
<dbReference type="EMBL" id="QZCH01000007">
    <property type="protein sequence ID" value="RJG48709.1"/>
    <property type="molecule type" value="Genomic_DNA"/>
</dbReference>
<dbReference type="CDD" id="cd19531">
    <property type="entry name" value="LCL_NRPS-like"/>
    <property type="match status" value="1"/>
</dbReference>
<evidence type="ECO:0000256" key="1">
    <source>
        <dbReference type="ARBA" id="ARBA00001957"/>
    </source>
</evidence>
<dbReference type="GO" id="GO:0044550">
    <property type="term" value="P:secondary metabolite biosynthetic process"/>
    <property type="evidence" value="ECO:0007669"/>
    <property type="project" value="UniProtKB-ARBA"/>
</dbReference>
<dbReference type="FunFam" id="3.40.50.12780:FF:000012">
    <property type="entry name" value="Non-ribosomal peptide synthetase"/>
    <property type="match status" value="1"/>
</dbReference>
<reference evidence="6 7" key="1">
    <citation type="submission" date="2018-09" db="EMBL/GenBank/DDBJ databases">
        <authorList>
            <person name="Wang F."/>
        </authorList>
    </citation>
    <scope>NUCLEOTIDE SEQUENCE [LARGE SCALE GENOMIC DNA]</scope>
    <source>
        <strain evidence="6 7">PLHSC7-2</strain>
    </source>
</reference>
<dbReference type="GO" id="GO:0003824">
    <property type="term" value="F:catalytic activity"/>
    <property type="evidence" value="ECO:0007669"/>
    <property type="project" value="InterPro"/>
</dbReference>
<dbReference type="FunFam" id="3.40.50.980:FF:000001">
    <property type="entry name" value="Non-ribosomal peptide synthetase"/>
    <property type="match status" value="2"/>
</dbReference>
<dbReference type="Pfam" id="PF00550">
    <property type="entry name" value="PP-binding"/>
    <property type="match status" value="2"/>
</dbReference>
<dbReference type="PANTHER" id="PTHR45527:SF1">
    <property type="entry name" value="FATTY ACID SYNTHASE"/>
    <property type="match status" value="1"/>
</dbReference>
<evidence type="ECO:0000313" key="7">
    <source>
        <dbReference type="Proteomes" id="UP000283255"/>
    </source>
</evidence>
<dbReference type="GO" id="GO:0043041">
    <property type="term" value="P:amino acid activation for nonribosomal peptide biosynthetic process"/>
    <property type="evidence" value="ECO:0007669"/>
    <property type="project" value="TreeGrafter"/>
</dbReference>
<protein>
    <submittedName>
        <fullName evidence="6">Amino acid adenylation domain-containing protein</fullName>
    </submittedName>
</protein>
<keyword evidence="4" id="KW-0677">Repeat</keyword>
<accession>A0A418YGB7</accession>
<dbReference type="NCBIfam" id="TIGR01720">
    <property type="entry name" value="NRPS-para261"/>
    <property type="match status" value="1"/>
</dbReference>
<dbReference type="Gene3D" id="2.30.38.10">
    <property type="entry name" value="Luciferase, Domain 3"/>
    <property type="match status" value="2"/>
</dbReference>
<dbReference type="CDD" id="cd05930">
    <property type="entry name" value="A_NRPS"/>
    <property type="match status" value="1"/>
</dbReference>
<dbReference type="InterPro" id="IPR020845">
    <property type="entry name" value="AMP-binding_CS"/>
</dbReference>
<dbReference type="Pfam" id="PF13193">
    <property type="entry name" value="AMP-binding_C"/>
    <property type="match status" value="2"/>
</dbReference>
<comment type="caution">
    <text evidence="6">The sequence shown here is derived from an EMBL/GenBank/DDBJ whole genome shotgun (WGS) entry which is preliminary data.</text>
</comment>
<dbReference type="FunFam" id="3.30.300.30:FF:000010">
    <property type="entry name" value="Enterobactin synthetase component F"/>
    <property type="match status" value="1"/>
</dbReference>
<dbReference type="PROSITE" id="PS00012">
    <property type="entry name" value="PHOSPHOPANTETHEINE"/>
    <property type="match status" value="1"/>
</dbReference>
<dbReference type="InterPro" id="IPR000873">
    <property type="entry name" value="AMP-dep_synth/lig_dom"/>
</dbReference>
<keyword evidence="2" id="KW-0596">Phosphopantetheine</keyword>
<dbReference type="Gene3D" id="1.10.1200.10">
    <property type="entry name" value="ACP-like"/>
    <property type="match status" value="2"/>
</dbReference>
<dbReference type="InterPro" id="IPR009081">
    <property type="entry name" value="PP-bd_ACP"/>
</dbReference>
<dbReference type="PROSITE" id="PS50075">
    <property type="entry name" value="CARRIER"/>
    <property type="match status" value="2"/>
</dbReference>
<dbReference type="Gene3D" id="3.30.559.10">
    <property type="entry name" value="Chloramphenicol acetyltransferase-like domain"/>
    <property type="match status" value="4"/>
</dbReference>
<evidence type="ECO:0000259" key="5">
    <source>
        <dbReference type="PROSITE" id="PS50075"/>
    </source>
</evidence>
<dbReference type="InterPro" id="IPR006162">
    <property type="entry name" value="Ppantetheine_attach_site"/>
</dbReference>
<dbReference type="Pfam" id="PF00668">
    <property type="entry name" value="Condensation"/>
    <property type="match status" value="4"/>
</dbReference>
<evidence type="ECO:0000313" key="6">
    <source>
        <dbReference type="EMBL" id="RJG48709.1"/>
    </source>
</evidence>
<dbReference type="FunFam" id="3.30.300.30:FF:000015">
    <property type="entry name" value="Nonribosomal peptide synthase SidD"/>
    <property type="match status" value="1"/>
</dbReference>
<proteinExistence type="predicted"/>
<dbReference type="Pfam" id="PF00501">
    <property type="entry name" value="AMP-binding"/>
    <property type="match status" value="2"/>
</dbReference>
<dbReference type="Gene3D" id="3.30.300.30">
    <property type="match status" value="2"/>
</dbReference>
<dbReference type="NCBIfam" id="TIGR01733">
    <property type="entry name" value="AA-adenyl-dom"/>
    <property type="match status" value="2"/>
</dbReference>
<dbReference type="InterPro" id="IPR010060">
    <property type="entry name" value="NRPS_synth"/>
</dbReference>
<dbReference type="GO" id="GO:0031177">
    <property type="term" value="F:phosphopantetheine binding"/>
    <property type="evidence" value="ECO:0007669"/>
    <property type="project" value="InterPro"/>
</dbReference>
<dbReference type="InterPro" id="IPR036736">
    <property type="entry name" value="ACP-like_sf"/>
</dbReference>
<dbReference type="InterPro" id="IPR025110">
    <property type="entry name" value="AMP-bd_C"/>
</dbReference>
<dbReference type="GO" id="GO:0005737">
    <property type="term" value="C:cytoplasm"/>
    <property type="evidence" value="ECO:0007669"/>
    <property type="project" value="TreeGrafter"/>
</dbReference>
<evidence type="ECO:0000256" key="3">
    <source>
        <dbReference type="ARBA" id="ARBA00022553"/>
    </source>
</evidence>
<dbReference type="InterPro" id="IPR001242">
    <property type="entry name" value="Condensation_dom"/>
</dbReference>
<dbReference type="PANTHER" id="PTHR45527">
    <property type="entry name" value="NONRIBOSOMAL PEPTIDE SYNTHETASE"/>
    <property type="match status" value="1"/>
</dbReference>
<organism evidence="6 7">
    <name type="scientific">Motilimonas pumila</name>
    <dbReference type="NCBI Taxonomy" id="2303987"/>
    <lineage>
        <taxon>Bacteria</taxon>
        <taxon>Pseudomonadati</taxon>
        <taxon>Pseudomonadota</taxon>
        <taxon>Gammaproteobacteria</taxon>
        <taxon>Alteromonadales</taxon>
        <taxon>Alteromonadales genera incertae sedis</taxon>
        <taxon>Motilimonas</taxon>
    </lineage>
</organism>
<dbReference type="PROSITE" id="PS00455">
    <property type="entry name" value="AMP_BINDING"/>
    <property type="match status" value="2"/>
</dbReference>
<dbReference type="InterPro" id="IPR020806">
    <property type="entry name" value="PKS_PP-bd"/>
</dbReference>
<dbReference type="OrthoDB" id="9757559at2"/>
<dbReference type="InterPro" id="IPR045851">
    <property type="entry name" value="AMP-bd_C_sf"/>
</dbReference>
<dbReference type="RefSeq" id="WP_119910149.1">
    <property type="nucleotide sequence ID" value="NZ_QZCH01000007.1"/>
</dbReference>
<dbReference type="InterPro" id="IPR023213">
    <property type="entry name" value="CAT-like_dom_sf"/>
</dbReference>
<evidence type="ECO:0000256" key="2">
    <source>
        <dbReference type="ARBA" id="ARBA00022450"/>
    </source>
</evidence>
<dbReference type="Gene3D" id="3.40.50.980">
    <property type="match status" value="4"/>
</dbReference>
<dbReference type="SUPFAM" id="SSF56801">
    <property type="entry name" value="Acetyl-CoA synthetase-like"/>
    <property type="match status" value="2"/>
</dbReference>
<comment type="cofactor">
    <cofactor evidence="1">
        <name>pantetheine 4'-phosphate</name>
        <dbReference type="ChEBI" id="CHEBI:47942"/>
    </cofactor>
</comment>
<dbReference type="Proteomes" id="UP000283255">
    <property type="component" value="Unassembled WGS sequence"/>
</dbReference>
<dbReference type="SUPFAM" id="SSF52777">
    <property type="entry name" value="CoA-dependent acyltransferases"/>
    <property type="match status" value="8"/>
</dbReference>
<dbReference type="InterPro" id="IPR010071">
    <property type="entry name" value="AA_adenyl_dom"/>
</dbReference>
<dbReference type="NCBIfam" id="NF003417">
    <property type="entry name" value="PRK04813.1"/>
    <property type="match status" value="2"/>
</dbReference>
<dbReference type="Gene3D" id="3.30.559.30">
    <property type="entry name" value="Nonribosomal peptide synthetase, condensation domain"/>
    <property type="match status" value="4"/>
</dbReference>
<sequence>MSQPSTSELALAKKRALLKKLLEQKQQQKQQTEMALNIRKQPLTVNHCGQLGYPMSFAQQRLWLASELGQDHGQFNMPLALQLQGDVNKNALQASLTAMLARHQVLRTVFRKDNEGRGQAVVTAPIECHLAEIDLTAQSHQEQQHNTIQLARQEAAKRFDLARDAMLRAQLIIQSKQSVLLLTLHHIAADAWSLSVLVNELSQHYQAACNDKLSLKALPEHEIEYADYALWQRDFNQTEAAQQHLNYWQTQLADLPPCHNLPLDFARKENHDGTGCTHQTLLPKSLVRLLEQVCQKQGATLFMALNALFSCLLARLSGQQDIVIGTPIANRERSQLAPLVGFFINNLVLRNQVDLTLNLEQSLAQSKQTLLAAYNHQQTPYDVLLETLDFPRENNINPLFQVMLSLQNAQQSEWQLGDIHASPLAIDCAFSKFDLTLNLTPTDAGLMCQWEYNSGLFNANTIERWSQIFEQLVRAAVAAPQAPLSQHHILLPQDAFNLDQWNQTQAPVIAVNNVVRLFERWSQQAPAACALVHHDNTLATVELSYGELNRQANVVAFYLSQQGVGQGDLVAISLQRGPNLLIAILATLKLGAAYLPVDPHYPQERVQYILSHSQAKLMLTTKSAMPTPPTATTTVIDWHELISHLAHLPDNAGCNFTANTVATDCAYVIYTSGSTGKPKGVKLAHNGLINLASAQQQALQVTPQSRVLQFASIAFDAATWEWVMALSHGASLHMCDESVVKSAELLSSLVAEQQITHATLPPVLLPHLPIEQWHSVQHLVVAGEAVSRAQAEKWAHQRCFYNAYGPSESTVCTTIGTFQPDQSELHIGKPIANLSTFVLDPFMQPVPIGVTGELYISGVGLADGYLHQPELTAERFIACATVSDSTLYKTGDLVYQTPAGDLVFAGRIDHQVKIRGFRVELGEIETQLLAMPGVKEVAVLAQGEPKRLLAYLVGQQSSIHDDLDVNFIKHQLSQYLPAYMVPSAMVQLKRLPLTPNGKLDRKALPDIEGCTQAIIEPAATDKEHSLCLLWQRLLKRDPISVTDSFFELGGDSILAIQLVAQAAKMGLHFTTQTVFETQTIRGLAEAASTQQQVQISQHDSEGEQPLLPIQQYFFNQSAVQVNHYNQSFLLRCPATLDQAKLVAIMTALYQKHDALRLQFQPQQGQWYGQYQSVDTGHIQSQVTQINLPDAAAIQEYASLCQTQLTLSKGDLVRASVIRDNAQNSYLLLVIHHLVIDGVSWRILFQDIATAWQQLQQNDTITLGPKTSSLQEWSQHLQQGLPELKQQIPFWQKQQVPLPQPFSELAPACVGETKQAQTQLSASLTESLIEKSNHTFNTQTPDLLLSALLLAMHRWQGLTSLPLALESHGREHQNPKLDISETLGWFTSLYPLNIQASQQSFRQLASLIKTVKEQLRQVPQQGQGYLLLQQAGELATTQQPALVFNYLGQFDSSFDQTSAFIPQQLDLGPQEGDQRPRPFAMGLNSLVAHGQLSIRLDYADSHFSTAEVDQLLGHFQQSLQDIIHCCLQTHTESLTPSDVPLSQLTQDKLDALSQQHPNMQDVYPATGMQQGMLFHSAVDASAYVSQIYLDLTGQFDCAVFADAWREVFAEQAIFRTQFVADNQLQMVLSDVALPWSEVDFSNLNASEQTQAFEQYRQQDKARGFRPDEAPLMRLTVAKLAHHSYRLLWTNHHALLDGWSMPLVFGAVMQGYKAKLQSSAFSSQLAPYKGYITWLAQQDYAKARHFWNQELEQWRHNSHFPSCPKSSDLATINQQHVVETQFTDLAKLSQYAQQSNVTVNTVLQGAWALLLQQHSQVDTLVFAETVAGRPPELEHVEQMVGLFINSLPVVLNYQEDWCLTDWLQQHHQQAQQRHQHSFLPLKDILKTNVHGPELSLQSLLIYENYPLSDAFVELNSQGQAFELSNINADEQTNFDLTLTINPGQDLKLKLNFSSSLFSYSKGQQLLSQLTHVLTQIISEPTQTLGDISVISMEEHQKLQNWNKTQQSWPSTNWLSAFSKQVSIRPHDNAVIGEQENIRYDELNRRSDALASYFNHHGFGKGQRIAVALERSPDMLIALIAIMKAGAAYVPLDPAYPIERLKYMVQDSESDLILTHSHLNLNFGQAQQLTLAIDKLDLTRFQGHSFKAQVSAQDSAYIIYTSGSTGKPKGVVISHKGLCNFLFAMSQKPGISAQDSLLAVTSISFDIHTLELFLPLIVGAKIVIAGRSDSLHPERLIKMITEHGITMMQATPATWKMLLDANWQINRPFKAMCGGEPMPDSLKQALLAQHSLALWNMYGPTETTVWSSVSRLNLNSPTSVGGPIANTSFYILDSKMKKLPIGVLGELYIGGHGLATEYYNRAELTQNKYVLNPFTDGLSEKLYATGDLASWNERGELILQGRIDQQIKIRGFRIELGEIESQLCRHSGVKEAIVVAVGEPNKLVCYYLPQHHNQPNLAATALSQYLANSLPRHMIPSAFQALEAMPLTANGKIDRKALIERPIQIAKTAVFSSPRGEVETKLSQIWAEILEIENNAVSRDDEFFLLGGDSLALIKLMHQVREVFNCELEASTFLNVQRLSQQAQTIETQPQVQIAQQQYQITHSSKDILHAPSLIKFHWHDIDMGQHLSMVQALIPSDLPFDLGHMSAALKLLWQRHCALSAKVELQQGKLMLHLPSFLQPEFQTRPIKGALEHYSYEALINESRADKVFATGQKLHQFSQSPTLTEVLLDENNQFALLITQEHAFADGLSTVILNRDFNAIYQSLYQQQTISLTPLAFNYADYQTWLIEQYPGTQEYQKARDFWQDYAHKYHPARLPHDKAAAENTASERHSIYLGLGASRSVNIRQLASQHSITLNHLLFSALAHMVSKILRQSNPSIGMILSGRHVAGTEHLVGAFADLVLLATNTEQNLLDTAKDVAIDSLNISKHQSLDYREFVPSGVSSGELIQGESAINRATSFAFAVDTHAKIPPEWHDAVTSQQWRYARAQGKQLSRWNWFRIIEHGEHLVLAVEYEGSHYQESTIQDVINTYLDVLDTFSNLLD</sequence>
<dbReference type="CDD" id="cd12116">
    <property type="entry name" value="A_NRPS_Ta1_like"/>
    <property type="match status" value="1"/>
</dbReference>
<reference evidence="6 7" key="2">
    <citation type="submission" date="2019-01" db="EMBL/GenBank/DDBJ databases">
        <title>Motilimonas pumilus sp. nov., isolated from the gut of sea cucumber (Apostichopus japonicus).</title>
        <authorList>
            <person name="Wang F.-Q."/>
            <person name="Ren L.-H."/>
            <person name="Lin Y.-W."/>
            <person name="Sun G.-H."/>
            <person name="Du Z.-J."/>
            <person name="Zhao J.-X."/>
            <person name="Liu X.-J."/>
            <person name="Liu L.-J."/>
        </authorList>
    </citation>
    <scope>NUCLEOTIDE SEQUENCE [LARGE SCALE GENOMIC DNA]</scope>
    <source>
        <strain evidence="6 7">PLHSC7-2</strain>
    </source>
</reference>
<keyword evidence="7" id="KW-1185">Reference proteome</keyword>
<keyword evidence="3" id="KW-0597">Phosphoprotein</keyword>
<gene>
    <name evidence="6" type="ORF">D1Z90_07570</name>
</gene>
<dbReference type="SMART" id="SM00823">
    <property type="entry name" value="PKS_PP"/>
    <property type="match status" value="1"/>
</dbReference>
<name>A0A418YGB7_9GAMM</name>
<feature type="domain" description="Carrier" evidence="5">
    <location>
        <begin position="1017"/>
        <end position="1091"/>
    </location>
</feature>
<evidence type="ECO:0000256" key="4">
    <source>
        <dbReference type="ARBA" id="ARBA00022737"/>
    </source>
</evidence>
<feature type="domain" description="Carrier" evidence="5">
    <location>
        <begin position="2510"/>
        <end position="2587"/>
    </location>
</feature>